<keyword evidence="3" id="KW-0479">Metal-binding</keyword>
<keyword evidence="5" id="KW-0862">Zinc</keyword>
<feature type="transmembrane region" description="Helical" evidence="9">
    <location>
        <begin position="417"/>
        <end position="440"/>
    </location>
</feature>
<evidence type="ECO:0000256" key="2">
    <source>
        <dbReference type="ARBA" id="ARBA00022692"/>
    </source>
</evidence>
<dbReference type="PANTHER" id="PTHR22763">
    <property type="entry name" value="RING ZINC FINGER PROTEIN"/>
    <property type="match status" value="1"/>
</dbReference>
<evidence type="ECO:0000313" key="12">
    <source>
        <dbReference type="EMBL" id="SSX23387.1"/>
    </source>
</evidence>
<sequence length="548" mass="63966">MSLKLRFLCFLDIFLRVPSLIFIDEILKTDFFYEFSFSFVKNYPKYKVLEVIFLETIPIGLFKLIVCLLGSIFAFLLFILWTSHLLQTYLVFLTVALTFLSYWKNVSFLENLNFYFINYQEFLQIICNIIIQTILASLYCYIKQQHSISWIEQKIIYVAFIGPPILPVLSFSQNNCKHFTSVSILMVIVIIVYNMWCNGLQLIIVLTLGFKRAKDFAQNFGLSALIENEWQRLNVPAVLRLFWILSIISLMCHFIGKMYQKLLMTEKNTEDKSLGTVSAILFYILALQTGLTSLEPEKRFVRLCRNFCLLITAMFHFLHNLVAPTLMSLSAARNPSRERHFRALLASIFLLITPTMLLFILWNRYESSTWLFAVTAFSVEVIIKVLVSLATYILFIMDARKDHFWEKLDDYIYYVKAFGNSVEFSFGIFLFFNGAWILMFESGGAIRALMMCIHAYFNIWCEAKAGWKVFIKRQDAVHKISSLPEASSEDVTKYNDVCSICYQEMVKAKVTACKHYFHGVCLRKWLYVQDRCPLCHEIIILIDNLKSN</sequence>
<evidence type="ECO:0000256" key="1">
    <source>
        <dbReference type="ARBA" id="ARBA00004141"/>
    </source>
</evidence>
<reference evidence="12" key="2">
    <citation type="submission" date="2018-07" db="EMBL/GenBank/DDBJ databases">
        <authorList>
            <person name="Quirk P.G."/>
            <person name="Krulwich T.A."/>
        </authorList>
    </citation>
    <scope>NUCLEOTIDE SEQUENCE</scope>
</reference>
<dbReference type="AlphaFoldDB" id="A0A336M4R1"/>
<dbReference type="InterPro" id="IPR013083">
    <property type="entry name" value="Znf_RING/FYVE/PHD"/>
</dbReference>
<feature type="transmembrane region" description="Helical" evidence="9">
    <location>
        <begin position="123"/>
        <end position="142"/>
    </location>
</feature>
<dbReference type="VEuPathDB" id="VectorBase:CSON008907"/>
<dbReference type="GO" id="GO:0008270">
    <property type="term" value="F:zinc ion binding"/>
    <property type="evidence" value="ECO:0007669"/>
    <property type="project" value="UniProtKB-KW"/>
</dbReference>
<dbReference type="GO" id="GO:0043161">
    <property type="term" value="P:proteasome-mediated ubiquitin-dependent protein catabolic process"/>
    <property type="evidence" value="ECO:0007669"/>
    <property type="project" value="TreeGrafter"/>
</dbReference>
<dbReference type="InterPro" id="IPR050731">
    <property type="entry name" value="HRD1_E3_ubiq-ligases"/>
</dbReference>
<dbReference type="EMBL" id="UFQS01000342">
    <property type="protein sequence ID" value="SSX03020.1"/>
    <property type="molecule type" value="Genomic_DNA"/>
</dbReference>
<dbReference type="Pfam" id="PF13705">
    <property type="entry name" value="TRC8_N"/>
    <property type="match status" value="1"/>
</dbReference>
<dbReference type="PANTHER" id="PTHR22763:SF163">
    <property type="entry name" value="E3 UBIQUITIN-PROTEIN LIGASE RNF139"/>
    <property type="match status" value="1"/>
</dbReference>
<keyword evidence="7 9" id="KW-0472">Membrane</keyword>
<dbReference type="Pfam" id="PF13639">
    <property type="entry name" value="zf-RING_2"/>
    <property type="match status" value="1"/>
</dbReference>
<keyword evidence="2 9" id="KW-0812">Transmembrane</keyword>
<dbReference type="GO" id="GO:0036513">
    <property type="term" value="C:Derlin-1 retrotranslocation complex"/>
    <property type="evidence" value="ECO:0007669"/>
    <property type="project" value="TreeGrafter"/>
</dbReference>
<feature type="transmembrane region" description="Helical" evidence="9">
    <location>
        <begin position="86"/>
        <end position="103"/>
    </location>
</feature>
<evidence type="ECO:0000256" key="6">
    <source>
        <dbReference type="ARBA" id="ARBA00022989"/>
    </source>
</evidence>
<evidence type="ECO:0000256" key="4">
    <source>
        <dbReference type="ARBA" id="ARBA00022771"/>
    </source>
</evidence>
<proteinExistence type="predicted"/>
<comment type="subcellular location">
    <subcellularLocation>
        <location evidence="1">Membrane</location>
        <topology evidence="1">Multi-pass membrane protein</topology>
    </subcellularLocation>
</comment>
<feature type="transmembrane region" description="Helical" evidence="9">
    <location>
        <begin position="306"/>
        <end position="323"/>
    </location>
</feature>
<dbReference type="OMA" id="SICYSDM"/>
<evidence type="ECO:0000256" key="5">
    <source>
        <dbReference type="ARBA" id="ARBA00022833"/>
    </source>
</evidence>
<evidence type="ECO:0000256" key="9">
    <source>
        <dbReference type="SAM" id="Phobius"/>
    </source>
</evidence>
<feature type="transmembrane region" description="Helical" evidence="9">
    <location>
        <begin position="237"/>
        <end position="256"/>
    </location>
</feature>
<reference evidence="11" key="1">
    <citation type="submission" date="2018-04" db="EMBL/GenBank/DDBJ databases">
        <authorList>
            <person name="Go L.Y."/>
            <person name="Mitchell J.A."/>
        </authorList>
    </citation>
    <scope>NUCLEOTIDE SEQUENCE</scope>
    <source>
        <tissue evidence="11">Whole organism</tissue>
    </source>
</reference>
<feature type="transmembrane region" description="Helical" evidence="9">
    <location>
        <begin position="276"/>
        <end position="294"/>
    </location>
</feature>
<dbReference type="GO" id="GO:0061630">
    <property type="term" value="F:ubiquitin protein ligase activity"/>
    <property type="evidence" value="ECO:0007669"/>
    <property type="project" value="TreeGrafter"/>
</dbReference>
<dbReference type="CDD" id="cd16476">
    <property type="entry name" value="RING-H2_RNF139-like"/>
    <property type="match status" value="1"/>
</dbReference>
<evidence type="ECO:0000256" key="8">
    <source>
        <dbReference type="PROSITE-ProRule" id="PRU00175"/>
    </source>
</evidence>
<gene>
    <name evidence="12" type="primary">CSON008907</name>
</gene>
<name>A0A336M4R1_CULSO</name>
<feature type="transmembrane region" description="Helical" evidence="9">
    <location>
        <begin position="154"/>
        <end position="172"/>
    </location>
</feature>
<dbReference type="InterPro" id="IPR001841">
    <property type="entry name" value="Znf_RING"/>
</dbReference>
<dbReference type="SMART" id="SM00184">
    <property type="entry name" value="RING"/>
    <property type="match status" value="1"/>
</dbReference>
<organism evidence="12">
    <name type="scientific">Culicoides sonorensis</name>
    <name type="common">Biting midge</name>
    <dbReference type="NCBI Taxonomy" id="179676"/>
    <lineage>
        <taxon>Eukaryota</taxon>
        <taxon>Metazoa</taxon>
        <taxon>Ecdysozoa</taxon>
        <taxon>Arthropoda</taxon>
        <taxon>Hexapoda</taxon>
        <taxon>Insecta</taxon>
        <taxon>Pterygota</taxon>
        <taxon>Neoptera</taxon>
        <taxon>Endopterygota</taxon>
        <taxon>Diptera</taxon>
        <taxon>Nematocera</taxon>
        <taxon>Chironomoidea</taxon>
        <taxon>Ceratopogonidae</taxon>
        <taxon>Ceratopogoninae</taxon>
        <taxon>Culicoides</taxon>
        <taxon>Monoculicoides</taxon>
    </lineage>
</organism>
<evidence type="ECO:0000313" key="11">
    <source>
        <dbReference type="EMBL" id="SSX03020.1"/>
    </source>
</evidence>
<dbReference type="SUPFAM" id="SSF57850">
    <property type="entry name" value="RING/U-box"/>
    <property type="match status" value="1"/>
</dbReference>
<feature type="transmembrane region" description="Helical" evidence="9">
    <location>
        <begin position="369"/>
        <end position="397"/>
    </location>
</feature>
<dbReference type="Gene3D" id="3.30.40.10">
    <property type="entry name" value="Zinc/RING finger domain, C3HC4 (zinc finger)"/>
    <property type="match status" value="1"/>
</dbReference>
<feature type="transmembrane region" description="Helical" evidence="9">
    <location>
        <begin position="57"/>
        <end position="79"/>
    </location>
</feature>
<feature type="transmembrane region" description="Helical" evidence="9">
    <location>
        <begin position="343"/>
        <end position="362"/>
    </location>
</feature>
<dbReference type="GO" id="GO:0036503">
    <property type="term" value="P:ERAD pathway"/>
    <property type="evidence" value="ECO:0007669"/>
    <property type="project" value="TreeGrafter"/>
</dbReference>
<keyword evidence="6 9" id="KW-1133">Transmembrane helix</keyword>
<protein>
    <submittedName>
        <fullName evidence="12">CSON008907 protein</fullName>
    </submittedName>
</protein>
<feature type="transmembrane region" description="Helical" evidence="9">
    <location>
        <begin position="184"/>
        <end position="210"/>
    </location>
</feature>
<evidence type="ECO:0000256" key="3">
    <source>
        <dbReference type="ARBA" id="ARBA00022723"/>
    </source>
</evidence>
<keyword evidence="4 8" id="KW-0863">Zinc-finger</keyword>
<dbReference type="InterPro" id="IPR025754">
    <property type="entry name" value="TRC8_N_dom"/>
</dbReference>
<accession>A0A336M4R1</accession>
<dbReference type="PROSITE" id="PS50089">
    <property type="entry name" value="ZF_RING_2"/>
    <property type="match status" value="1"/>
</dbReference>
<feature type="domain" description="RING-type" evidence="10">
    <location>
        <begin position="498"/>
        <end position="536"/>
    </location>
</feature>
<dbReference type="EMBL" id="UFQT01000342">
    <property type="protein sequence ID" value="SSX23387.1"/>
    <property type="molecule type" value="Genomic_DNA"/>
</dbReference>
<evidence type="ECO:0000259" key="10">
    <source>
        <dbReference type="PROSITE" id="PS50089"/>
    </source>
</evidence>
<evidence type="ECO:0000256" key="7">
    <source>
        <dbReference type="ARBA" id="ARBA00023136"/>
    </source>
</evidence>